<feature type="transmembrane region" description="Helical" evidence="2">
    <location>
        <begin position="450"/>
        <end position="470"/>
    </location>
</feature>
<sequence>MDIRTAATIGGMRSSAPQNSLVVLTLDTSWFSRHGGITTFNRNLCIALAGAGARVYCAVPDPTVQEQEHASAAGVHLVRRGDTRDDAPFLPDDVLPDVVVGHGRVTGDAAHQLRHCYPDAARFHVIHTAPDEIEWHKSDRSGDAGMRAEERMRHELRLAVNADRVFTVGPRLHGLYSGELSAFEGAPSPVEINPGFDGPGRESRIPPPGLPRRVLVIGRLEDAAIKGIDIAARGLADALERLGAAENEAMLVLRGVPKDEHEALYKQVGLWSRGQFRAVTRSFSVDEEDLRADLLRATLMLMPSRAESLGLVAGEAIVLGTPVLISERSGLALFLRQRLSPDECRRVIVPVRDDEAVDAQKWGEAIMFVLRHPEAAYADADRLRQVLATTQTWRMAAEVMLGQLAGSASADAAPTIARQPAALDSAPVQSQRSDPQDGVTPGGQLRPAPILGVLIAVLAVLGGLVAFKWWPASTYPEIAGNRNGSPLYIDAGGTPVSDARRIPYLTPVRVRCKVPDATGMASVSYWYHIVSSPYEDLFAPSDTFTNGDPSGTGSSPVDPAVPDCKSR</sequence>
<accession>A0ABQ4F4G6</accession>
<dbReference type="PANTHER" id="PTHR12526">
    <property type="entry name" value="GLYCOSYLTRANSFERASE"/>
    <property type="match status" value="1"/>
</dbReference>
<keyword evidence="2" id="KW-0472">Membrane</keyword>
<dbReference type="Proteomes" id="UP000621500">
    <property type="component" value="Unassembled WGS sequence"/>
</dbReference>
<proteinExistence type="predicted"/>
<protein>
    <recommendedName>
        <fullName evidence="5">Glycosyltransferase</fullName>
    </recommendedName>
</protein>
<gene>
    <name evidence="3" type="ORF">Pma05_83690</name>
</gene>
<evidence type="ECO:0000313" key="3">
    <source>
        <dbReference type="EMBL" id="GIH01797.1"/>
    </source>
</evidence>
<feature type="region of interest" description="Disordered" evidence="1">
    <location>
        <begin position="542"/>
        <end position="567"/>
    </location>
</feature>
<evidence type="ECO:0000256" key="1">
    <source>
        <dbReference type="SAM" id="MobiDB-lite"/>
    </source>
</evidence>
<evidence type="ECO:0008006" key="5">
    <source>
        <dbReference type="Google" id="ProtNLM"/>
    </source>
</evidence>
<feature type="region of interest" description="Disordered" evidence="1">
    <location>
        <begin position="421"/>
        <end position="443"/>
    </location>
</feature>
<reference evidence="3 4" key="1">
    <citation type="submission" date="2021-01" db="EMBL/GenBank/DDBJ databases">
        <title>Whole genome shotgun sequence of Plantactinospora mayteni NBRC 109088.</title>
        <authorList>
            <person name="Komaki H."/>
            <person name="Tamura T."/>
        </authorList>
    </citation>
    <scope>NUCLEOTIDE SEQUENCE [LARGE SCALE GENOMIC DNA]</scope>
    <source>
        <strain evidence="3 4">NBRC 109088</strain>
    </source>
</reference>
<dbReference type="CDD" id="cd03801">
    <property type="entry name" value="GT4_PimA-like"/>
    <property type="match status" value="1"/>
</dbReference>
<name>A0ABQ4F4G6_9ACTN</name>
<evidence type="ECO:0000256" key="2">
    <source>
        <dbReference type="SAM" id="Phobius"/>
    </source>
</evidence>
<dbReference type="EMBL" id="BONX01000086">
    <property type="protein sequence ID" value="GIH01797.1"/>
    <property type="molecule type" value="Genomic_DNA"/>
</dbReference>
<keyword evidence="2" id="KW-0812">Transmembrane</keyword>
<feature type="compositionally biased region" description="Polar residues" evidence="1">
    <location>
        <begin position="542"/>
        <end position="555"/>
    </location>
</feature>
<comment type="caution">
    <text evidence="3">The sequence shown here is derived from an EMBL/GenBank/DDBJ whole genome shotgun (WGS) entry which is preliminary data.</text>
</comment>
<dbReference type="PANTHER" id="PTHR12526:SF638">
    <property type="entry name" value="SPORE COAT PROTEIN SA"/>
    <property type="match status" value="1"/>
</dbReference>
<keyword evidence="2" id="KW-1133">Transmembrane helix</keyword>
<organism evidence="3 4">
    <name type="scientific">Plantactinospora mayteni</name>
    <dbReference type="NCBI Taxonomy" id="566021"/>
    <lineage>
        <taxon>Bacteria</taxon>
        <taxon>Bacillati</taxon>
        <taxon>Actinomycetota</taxon>
        <taxon>Actinomycetes</taxon>
        <taxon>Micromonosporales</taxon>
        <taxon>Micromonosporaceae</taxon>
        <taxon>Plantactinospora</taxon>
    </lineage>
</organism>
<keyword evidence="4" id="KW-1185">Reference proteome</keyword>
<dbReference type="Gene3D" id="3.40.50.2000">
    <property type="entry name" value="Glycogen Phosphorylase B"/>
    <property type="match status" value="2"/>
</dbReference>
<evidence type="ECO:0000313" key="4">
    <source>
        <dbReference type="Proteomes" id="UP000621500"/>
    </source>
</evidence>
<dbReference type="SUPFAM" id="SSF53756">
    <property type="entry name" value="UDP-Glycosyltransferase/glycogen phosphorylase"/>
    <property type="match status" value="1"/>
</dbReference>
<dbReference type="Pfam" id="PF20706">
    <property type="entry name" value="GT4-conflict"/>
    <property type="match status" value="1"/>
</dbReference>